<dbReference type="PANTHER" id="PTHR11632:SF51">
    <property type="entry name" value="SUCCINATE DEHYDROGENASE [UBIQUINONE] FLAVOPROTEIN SUBUNIT, MITOCHONDRIAL"/>
    <property type="match status" value="1"/>
</dbReference>
<dbReference type="FunFam" id="4.10.80.40:FF:000002">
    <property type="entry name" value="Succinate dehydrogenase [ubiquinone] flavoprotein subunit, mitochondrial"/>
    <property type="match status" value="1"/>
</dbReference>
<dbReference type="InterPro" id="IPR027477">
    <property type="entry name" value="Succ_DH/fumarate_Rdtase_cat_sf"/>
</dbReference>
<dbReference type="EC" id="1.3.5.1" evidence="5 21"/>
<dbReference type="EMBL" id="WTYZ01000001">
    <property type="protein sequence ID" value="MXO83774.1"/>
    <property type="molecule type" value="Genomic_DNA"/>
</dbReference>
<dbReference type="OrthoDB" id="9806724at2"/>
<dbReference type="InterPro" id="IPR015939">
    <property type="entry name" value="Fum_Rdtase/Succ_DH_flav-like_C"/>
</dbReference>
<comment type="cofactor">
    <cofactor evidence="18">
        <name>FAD</name>
        <dbReference type="ChEBI" id="CHEBI:57692"/>
    </cofactor>
    <text evidence="18">Flavinylated by SdhE, about 5% flavinylation occurs in the absence of SdhE.</text>
</comment>
<name>A0A844Z8F9_9SPHN</name>
<evidence type="ECO:0000256" key="15">
    <source>
        <dbReference type="NCBIfam" id="TIGR01816"/>
    </source>
</evidence>
<keyword evidence="9 18" id="KW-0285">Flavoprotein</keyword>
<evidence type="ECO:0000256" key="7">
    <source>
        <dbReference type="ARBA" id="ARBA00022448"/>
    </source>
</evidence>
<dbReference type="SUPFAM" id="SSF51905">
    <property type="entry name" value="FAD/NAD(P)-binding domain"/>
    <property type="match status" value="1"/>
</dbReference>
<evidence type="ECO:0000256" key="12">
    <source>
        <dbReference type="ARBA" id="ARBA00023002"/>
    </source>
</evidence>
<feature type="active site" description="Proton acceptor" evidence="16">
    <location>
        <position position="297"/>
    </location>
</feature>
<proteinExistence type="inferred from homology"/>
<dbReference type="Gene3D" id="4.10.80.40">
    <property type="entry name" value="succinate dehydrogenase protein domain"/>
    <property type="match status" value="1"/>
</dbReference>
<feature type="binding site" evidence="17">
    <location>
        <position position="364"/>
    </location>
    <ligand>
        <name>substrate</name>
    </ligand>
</feature>
<feature type="binding site" evidence="17">
    <location>
        <position position="253"/>
    </location>
    <ligand>
        <name>substrate</name>
    </ligand>
</feature>
<comment type="subcellular location">
    <subcellularLocation>
        <location evidence="1 21">Cell inner membrane</location>
        <topology evidence="1 21">Peripheral membrane protein</topology>
        <orientation evidence="1 21">Cytoplasmic side</orientation>
    </subcellularLocation>
</comment>
<evidence type="ECO:0000256" key="5">
    <source>
        <dbReference type="ARBA" id="ARBA00012792"/>
    </source>
</evidence>
<keyword evidence="10 18" id="KW-0274">FAD</keyword>
<comment type="pathway">
    <text evidence="2 21">Carbohydrate metabolism; tricarboxylic acid cycle; fumarate from succinate (bacterial route): step 1/1.</text>
</comment>
<dbReference type="Gene3D" id="1.20.58.100">
    <property type="entry name" value="Fumarate reductase/succinate dehydrogenase flavoprotein-like, C-terminal domain"/>
    <property type="match status" value="1"/>
</dbReference>
<evidence type="ECO:0000256" key="9">
    <source>
        <dbReference type="ARBA" id="ARBA00022630"/>
    </source>
</evidence>
<dbReference type="InterPro" id="IPR014006">
    <property type="entry name" value="Succ_Dhase_FrdA_Gneg"/>
</dbReference>
<feature type="binding site" evidence="17">
    <location>
        <position position="265"/>
    </location>
    <ligand>
        <name>substrate</name>
    </ligand>
</feature>
<feature type="binding site" evidence="18">
    <location>
        <position position="399"/>
    </location>
    <ligand>
        <name>FAD</name>
        <dbReference type="ChEBI" id="CHEBI:57692"/>
    </ligand>
</feature>
<keyword evidence="7 21" id="KW-0813">Transport</keyword>
<feature type="binding site" evidence="18">
    <location>
        <begin position="415"/>
        <end position="416"/>
    </location>
    <ligand>
        <name>FAD</name>
        <dbReference type="ChEBI" id="CHEBI:57692"/>
    </ligand>
</feature>
<dbReference type="Gene3D" id="3.50.50.60">
    <property type="entry name" value="FAD/NAD(P)-binding domain"/>
    <property type="match status" value="1"/>
</dbReference>
<dbReference type="RefSeq" id="WP_160614099.1">
    <property type="nucleotide sequence ID" value="NZ_JAUFQM010000001.1"/>
</dbReference>
<dbReference type="GO" id="GO:0050660">
    <property type="term" value="F:flavin adenine dinucleotide binding"/>
    <property type="evidence" value="ECO:0007669"/>
    <property type="project" value="UniProtKB-UniRule"/>
</dbReference>
<reference evidence="24 25" key="1">
    <citation type="submission" date="2019-12" db="EMBL/GenBank/DDBJ databases">
        <title>Genomic-based taxomic classification of the family Erythrobacteraceae.</title>
        <authorList>
            <person name="Xu L."/>
        </authorList>
    </citation>
    <scope>NUCLEOTIDE SEQUENCE [LARGE SCALE GENOMIC DNA]</scope>
    <source>
        <strain evidence="24 25">KCTC 42006</strain>
    </source>
</reference>
<evidence type="ECO:0000256" key="10">
    <source>
        <dbReference type="ARBA" id="ARBA00022827"/>
    </source>
</evidence>
<dbReference type="InterPro" id="IPR037099">
    <property type="entry name" value="Fum_R/Succ_DH_flav-like_C_sf"/>
</dbReference>
<dbReference type="InterPro" id="IPR003953">
    <property type="entry name" value="FAD-dep_OxRdtase_2_FAD-bd"/>
</dbReference>
<dbReference type="Proteomes" id="UP000460290">
    <property type="component" value="Unassembled WGS sequence"/>
</dbReference>
<dbReference type="GO" id="GO:0022900">
    <property type="term" value="P:electron transport chain"/>
    <property type="evidence" value="ECO:0007669"/>
    <property type="project" value="UniProtKB-UniRule"/>
</dbReference>
<dbReference type="NCBIfam" id="TIGR01816">
    <property type="entry name" value="sdhA_forward"/>
    <property type="match status" value="1"/>
</dbReference>
<dbReference type="GO" id="GO:0006099">
    <property type="term" value="P:tricarboxylic acid cycle"/>
    <property type="evidence" value="ECO:0007669"/>
    <property type="project" value="UniProtKB-UniRule"/>
</dbReference>
<dbReference type="NCBIfam" id="TIGR01812">
    <property type="entry name" value="sdhA_frdA_Gneg"/>
    <property type="match status" value="1"/>
</dbReference>
<dbReference type="InterPro" id="IPR011281">
    <property type="entry name" value="Succ_DH_flav_su_fwd"/>
</dbReference>
<feature type="binding site" evidence="17">
    <location>
        <position position="410"/>
    </location>
    <ligand>
        <name>substrate</name>
    </ligand>
</feature>
<feature type="binding site" evidence="18">
    <location>
        <begin position="25"/>
        <end position="30"/>
    </location>
    <ligand>
        <name>FAD</name>
        <dbReference type="ChEBI" id="CHEBI:57692"/>
    </ligand>
</feature>
<dbReference type="SUPFAM" id="SSF56425">
    <property type="entry name" value="Succinate dehydrogenase/fumarate reductase flavoprotein, catalytic domain"/>
    <property type="match status" value="1"/>
</dbReference>
<feature type="binding site" evidence="20">
    <location>
        <position position="399"/>
    </location>
    <ligand>
        <name>substrate</name>
    </ligand>
</feature>
<keyword evidence="21" id="KW-1003">Cell membrane</keyword>
<evidence type="ECO:0000256" key="18">
    <source>
        <dbReference type="PIRSR" id="PIRSR611281-3"/>
    </source>
</evidence>
<accession>A0A844Z8F9</accession>
<dbReference type="Pfam" id="PF00890">
    <property type="entry name" value="FAD_binding_2"/>
    <property type="match status" value="1"/>
</dbReference>
<keyword evidence="21" id="KW-0997">Cell inner membrane</keyword>
<dbReference type="PIRSF" id="PIRSF000171">
    <property type="entry name" value="SDHA_APRA_LASPO"/>
    <property type="match status" value="1"/>
</dbReference>
<dbReference type="SUPFAM" id="SSF46977">
    <property type="entry name" value="Succinate dehydrogenase/fumarate reductase flavoprotein C-terminal domain"/>
    <property type="match status" value="1"/>
</dbReference>
<evidence type="ECO:0000256" key="11">
    <source>
        <dbReference type="ARBA" id="ARBA00022982"/>
    </source>
</evidence>
<dbReference type="UniPathway" id="UPA00223">
    <property type="reaction ID" value="UER01005"/>
</dbReference>
<dbReference type="FunFam" id="3.90.700.10:FF:000001">
    <property type="entry name" value="Mitochondrial succinate dehydrogenase flavoprotein subunit"/>
    <property type="match status" value="1"/>
</dbReference>
<evidence type="ECO:0000259" key="23">
    <source>
        <dbReference type="Pfam" id="PF02910"/>
    </source>
</evidence>
<comment type="subunit">
    <text evidence="4">Part of an enzyme complex containing four subunits: a flavoprotein, an iron-sulfur, cytochrome b-556, and a hydrophobic anchor protein.</text>
</comment>
<evidence type="ECO:0000256" key="2">
    <source>
        <dbReference type="ARBA" id="ARBA00004894"/>
    </source>
</evidence>
<keyword evidence="8 21" id="KW-0816">Tricarboxylic acid cycle</keyword>
<protein>
    <recommendedName>
        <fullName evidence="6 15">Succinate dehydrogenase flavoprotein subunit</fullName>
        <ecNumber evidence="5 21">1.3.5.1</ecNumber>
    </recommendedName>
</protein>
<feature type="binding site" evidence="18">
    <location>
        <position position="232"/>
    </location>
    <ligand>
        <name>FAD</name>
        <dbReference type="ChEBI" id="CHEBI:57692"/>
    </ligand>
</feature>
<keyword evidence="11 21" id="KW-0249">Electron transport</keyword>
<dbReference type="InterPro" id="IPR036188">
    <property type="entry name" value="FAD/NAD-bd_sf"/>
</dbReference>
<evidence type="ECO:0000259" key="22">
    <source>
        <dbReference type="Pfam" id="PF00890"/>
    </source>
</evidence>
<evidence type="ECO:0000256" key="6">
    <source>
        <dbReference type="ARBA" id="ARBA00019965"/>
    </source>
</evidence>
<dbReference type="PROSITE" id="PS00504">
    <property type="entry name" value="FRD_SDH_FAD_BINDING"/>
    <property type="match status" value="1"/>
</dbReference>
<dbReference type="Pfam" id="PF02910">
    <property type="entry name" value="Succ_DH_flav_C"/>
    <property type="match status" value="1"/>
</dbReference>
<evidence type="ECO:0000256" key="4">
    <source>
        <dbReference type="ARBA" id="ARBA00011294"/>
    </source>
</evidence>
<evidence type="ECO:0000256" key="16">
    <source>
        <dbReference type="PIRSR" id="PIRSR000171-1"/>
    </source>
</evidence>
<feature type="binding site" evidence="18">
    <location>
        <begin position="48"/>
        <end position="63"/>
    </location>
    <ligand>
        <name>FAD</name>
        <dbReference type="ChEBI" id="CHEBI:57692"/>
    </ligand>
</feature>
<dbReference type="FunFam" id="3.50.50.60:FF:000026">
    <property type="entry name" value="Succinate dehydrogenase flavoprotein subunit"/>
    <property type="match status" value="1"/>
</dbReference>
<evidence type="ECO:0000256" key="1">
    <source>
        <dbReference type="ARBA" id="ARBA00004515"/>
    </source>
</evidence>
<evidence type="ECO:0000313" key="25">
    <source>
        <dbReference type="Proteomes" id="UP000460290"/>
    </source>
</evidence>
<keyword evidence="13 21" id="KW-0472">Membrane</keyword>
<feature type="modified residue" description="Tele-8alpha-FAD histidine" evidence="19">
    <location>
        <position position="56"/>
    </location>
</feature>
<feature type="domain" description="FAD-dependent oxidoreductase 2 FAD-binding" evidence="22">
    <location>
        <begin position="20"/>
        <end position="416"/>
    </location>
</feature>
<comment type="similarity">
    <text evidence="3 21">Belongs to the FAD-dependent oxidoreductase 2 family. FRD/SDH subfamily.</text>
</comment>
<dbReference type="GO" id="GO:0009055">
    <property type="term" value="F:electron transfer activity"/>
    <property type="evidence" value="ECO:0007669"/>
    <property type="project" value="TreeGrafter"/>
</dbReference>
<evidence type="ECO:0000313" key="24">
    <source>
        <dbReference type="EMBL" id="MXO83774.1"/>
    </source>
</evidence>
<evidence type="ECO:0000256" key="20">
    <source>
        <dbReference type="PIRSR" id="PIRSR630664-51"/>
    </source>
</evidence>
<feature type="domain" description="Fumarate reductase/succinate dehydrogenase flavoprotein-like C-terminal" evidence="23">
    <location>
        <begin position="471"/>
        <end position="613"/>
    </location>
</feature>
<evidence type="ECO:0000256" key="13">
    <source>
        <dbReference type="ARBA" id="ARBA00023136"/>
    </source>
</evidence>
<evidence type="ECO:0000256" key="8">
    <source>
        <dbReference type="ARBA" id="ARBA00022532"/>
    </source>
</evidence>
<dbReference type="GO" id="GO:0005886">
    <property type="term" value="C:plasma membrane"/>
    <property type="evidence" value="ECO:0007669"/>
    <property type="project" value="UniProtKB-SubCell"/>
</dbReference>
<dbReference type="Gene3D" id="3.90.700.10">
    <property type="entry name" value="Succinate dehydrogenase/fumarate reductase flavoprotein, catalytic domain"/>
    <property type="match status" value="1"/>
</dbReference>
<evidence type="ECO:0000256" key="17">
    <source>
        <dbReference type="PIRSR" id="PIRSR611281-2"/>
    </source>
</evidence>
<dbReference type="GO" id="GO:0008177">
    <property type="term" value="F:succinate dehydrogenase (quinone) activity"/>
    <property type="evidence" value="ECO:0007669"/>
    <property type="project" value="UniProtKB-EC"/>
</dbReference>
<evidence type="ECO:0000256" key="14">
    <source>
        <dbReference type="ARBA" id="ARBA00049220"/>
    </source>
</evidence>
<sequence length="613" mass="66554">MSASEAGNTPAYKIIDHLYDAVVVGAGGSGLRATMGSAEAGLKTANISKVFPTRSHTVAAQGGIAASLGNNTPDHWSWHMYDTVKGSDWLGDQDAIEYLVREAPQAVYELEHAGVPFSRNEDGTIYQRPFGGHMQNMGEGPPVQRTCAAADRTGHAMLHALYQQSLKYDADFFIEYFALDLIMNEGRCVGVIAMCLDDGSIHRFRAQSVVLATGGYGRCYYTATSAHTCTGDGGGMVLRAGLPLQDMEFVQFHPTGIYGAGVLITEGARGEGGYLTNSEGERFMERYAPSAKDLASRDVVSQSMAKEMREGRGVGADGDHLHLHLDHIDPNVLAERLPGITESGKIFANVDLTREPLPVTPTVHYNMGGIPCNYHGEVVTIGPDGNPDTVVPGLFAVGEAACVSVHGANRLGSNSLIDLVVFGRATGHRLKEITKAGAAQPDLPKDSADMALGRLDHFRFADGASPTAEIRSDMQKTMQKHCAVFRNDELLNQGVDLIAQANGRLKDVKVSDRSLIWNSDLIETLELDNLMAQAAVTMSSAANRKESRGAHVNEDYFDEKTNGRNDKQWMKHTAGWFEGWGGQGGDVKIDYRPVHEYTLTDDVEYIKPKKRTY</sequence>
<dbReference type="FunFam" id="1.20.58.100:FF:000001">
    <property type="entry name" value="Succinate dehydrogenase flavoprotein subunit (SdhA)"/>
    <property type="match status" value="1"/>
</dbReference>
<comment type="caution">
    <text evidence="24">The sequence shown here is derived from an EMBL/GenBank/DDBJ whole genome shotgun (WGS) entry which is preliminary data.</text>
</comment>
<organism evidence="24 25">
    <name type="scientific">Pontixanthobacter aestiaquae</name>
    <dbReference type="NCBI Taxonomy" id="1509367"/>
    <lineage>
        <taxon>Bacteria</taxon>
        <taxon>Pseudomonadati</taxon>
        <taxon>Pseudomonadota</taxon>
        <taxon>Alphaproteobacteria</taxon>
        <taxon>Sphingomonadales</taxon>
        <taxon>Erythrobacteraceae</taxon>
        <taxon>Pontixanthobacter</taxon>
    </lineage>
</organism>
<keyword evidence="25" id="KW-1185">Reference proteome</keyword>
<dbReference type="InterPro" id="IPR030664">
    <property type="entry name" value="SdhA/FrdA/AprA"/>
</dbReference>
<keyword evidence="12 21" id="KW-0560">Oxidoreductase</keyword>
<comment type="catalytic activity">
    <reaction evidence="14 21">
        <text>a quinone + succinate = fumarate + a quinol</text>
        <dbReference type="Rhea" id="RHEA:40523"/>
        <dbReference type="ChEBI" id="CHEBI:24646"/>
        <dbReference type="ChEBI" id="CHEBI:29806"/>
        <dbReference type="ChEBI" id="CHEBI:30031"/>
        <dbReference type="ChEBI" id="CHEBI:132124"/>
        <dbReference type="EC" id="1.3.5.1"/>
    </reaction>
</comment>
<gene>
    <name evidence="24" type="ORF">GRI35_10405</name>
</gene>
<evidence type="ECO:0000256" key="21">
    <source>
        <dbReference type="RuleBase" id="RU362051"/>
    </source>
</evidence>
<evidence type="ECO:0000256" key="19">
    <source>
        <dbReference type="PIRSR" id="PIRSR611281-4"/>
    </source>
</evidence>
<dbReference type="InterPro" id="IPR003952">
    <property type="entry name" value="FRD_SDH_FAD_BS"/>
</dbReference>
<evidence type="ECO:0000256" key="3">
    <source>
        <dbReference type="ARBA" id="ARBA00008040"/>
    </source>
</evidence>
<dbReference type="AlphaFoldDB" id="A0A844Z8F9"/>
<dbReference type="PANTHER" id="PTHR11632">
    <property type="entry name" value="SUCCINATE DEHYDROGENASE 2 FLAVOPROTEIN SUBUNIT"/>
    <property type="match status" value="1"/>
</dbReference>